<protein>
    <submittedName>
        <fullName evidence="5">Carbohydrate kinase</fullName>
    </submittedName>
</protein>
<dbReference type="EMBL" id="RXOC01000017">
    <property type="protein sequence ID" value="RXF67488.1"/>
    <property type="molecule type" value="Genomic_DNA"/>
</dbReference>
<reference evidence="5 6" key="1">
    <citation type="submission" date="2018-12" db="EMBL/GenBank/DDBJ databases">
        <title>The Draft Genome Sequence of the Soil Bacterium Pedobacter tournemirensis R1.</title>
        <authorList>
            <person name="He J."/>
        </authorList>
    </citation>
    <scope>NUCLEOTIDE SEQUENCE [LARGE SCALE GENOMIC DNA]</scope>
    <source>
        <strain evidence="5 6">R1</strain>
    </source>
</reference>
<evidence type="ECO:0000256" key="3">
    <source>
        <dbReference type="ARBA" id="ARBA00022777"/>
    </source>
</evidence>
<accession>A0A4Q0M3J2</accession>
<keyword evidence="3 5" id="KW-0418">Kinase</keyword>
<dbReference type="PANTHER" id="PTHR43085">
    <property type="entry name" value="HEXOKINASE FAMILY MEMBER"/>
    <property type="match status" value="1"/>
</dbReference>
<dbReference type="InterPro" id="IPR029056">
    <property type="entry name" value="Ribokinase-like"/>
</dbReference>
<dbReference type="Gene3D" id="3.40.1190.20">
    <property type="match status" value="1"/>
</dbReference>
<dbReference type="GO" id="GO:0016301">
    <property type="term" value="F:kinase activity"/>
    <property type="evidence" value="ECO:0007669"/>
    <property type="project" value="UniProtKB-KW"/>
</dbReference>
<dbReference type="Pfam" id="PF00294">
    <property type="entry name" value="PfkB"/>
    <property type="match status" value="1"/>
</dbReference>
<dbReference type="PROSITE" id="PS00583">
    <property type="entry name" value="PFKB_KINASES_1"/>
    <property type="match status" value="1"/>
</dbReference>
<dbReference type="RefSeq" id="WP_128771091.1">
    <property type="nucleotide sequence ID" value="NZ_RXOC01000017.1"/>
</dbReference>
<keyword evidence="2" id="KW-0808">Transferase</keyword>
<dbReference type="PROSITE" id="PS00584">
    <property type="entry name" value="PFKB_KINASES_2"/>
    <property type="match status" value="1"/>
</dbReference>
<dbReference type="InterPro" id="IPR002173">
    <property type="entry name" value="Carboh/pur_kinase_PfkB_CS"/>
</dbReference>
<evidence type="ECO:0000256" key="1">
    <source>
        <dbReference type="ARBA" id="ARBA00010688"/>
    </source>
</evidence>
<dbReference type="CDD" id="cd01167">
    <property type="entry name" value="bac_FRK"/>
    <property type="match status" value="1"/>
</dbReference>
<organism evidence="5 6">
    <name type="scientific">Arcticibacter tournemirensis</name>
    <dbReference type="NCBI Taxonomy" id="699437"/>
    <lineage>
        <taxon>Bacteria</taxon>
        <taxon>Pseudomonadati</taxon>
        <taxon>Bacteroidota</taxon>
        <taxon>Sphingobacteriia</taxon>
        <taxon>Sphingobacteriales</taxon>
        <taxon>Sphingobacteriaceae</taxon>
        <taxon>Arcticibacter</taxon>
    </lineage>
</organism>
<proteinExistence type="inferred from homology"/>
<dbReference type="InterPro" id="IPR050306">
    <property type="entry name" value="PfkB_Carbo_kinase"/>
</dbReference>
<gene>
    <name evidence="5" type="ORF">EKH83_19265</name>
</gene>
<comment type="caution">
    <text evidence="5">The sequence shown here is derived from an EMBL/GenBank/DDBJ whole genome shotgun (WGS) entry which is preliminary data.</text>
</comment>
<comment type="similarity">
    <text evidence="1">Belongs to the carbohydrate kinase PfkB family.</text>
</comment>
<evidence type="ECO:0000313" key="6">
    <source>
        <dbReference type="Proteomes" id="UP000290848"/>
    </source>
</evidence>
<sequence>MHHAITFGEILWDNFKEGRKAGGAPMNVALHLHKQGIQSRLISSLGCDDDGKELLSFLQTQGMSTDLVQEHPSLPTGLVEVELDSKQQASYIIKEPVAWDEIKYTKELEQAVKDSDLLVFGSLASRNESSRNTLLKLIPLAKFRVFDMNLRPPHFDKETITQLMQHCNLLKINEDELAYLEGMCNLPQAPRRDNLLLLSSMLNIPLICVTLGDKGALVVSDNRLYEHQGFMVEVADTVGAGDAFLAAFISSLLQDLPMETVLERACAAGAIVASKAGANPNYSPEEIVNNSLKANKSD</sequence>
<name>A0A4Q0M3J2_9SPHI</name>
<dbReference type="SUPFAM" id="SSF53613">
    <property type="entry name" value="Ribokinase-like"/>
    <property type="match status" value="1"/>
</dbReference>
<dbReference type="PANTHER" id="PTHR43085:SF57">
    <property type="entry name" value="CARBOHYDRATE KINASE PFKB DOMAIN-CONTAINING PROTEIN"/>
    <property type="match status" value="1"/>
</dbReference>
<dbReference type="Proteomes" id="UP000290848">
    <property type="component" value="Unassembled WGS sequence"/>
</dbReference>
<evidence type="ECO:0000256" key="2">
    <source>
        <dbReference type="ARBA" id="ARBA00022679"/>
    </source>
</evidence>
<dbReference type="InterPro" id="IPR011611">
    <property type="entry name" value="PfkB_dom"/>
</dbReference>
<feature type="domain" description="Carbohydrate kinase PfkB" evidence="4">
    <location>
        <begin position="18"/>
        <end position="281"/>
    </location>
</feature>
<dbReference type="AlphaFoldDB" id="A0A4Q0M3J2"/>
<evidence type="ECO:0000313" key="5">
    <source>
        <dbReference type="EMBL" id="RXF67488.1"/>
    </source>
</evidence>
<evidence type="ECO:0000259" key="4">
    <source>
        <dbReference type="Pfam" id="PF00294"/>
    </source>
</evidence>